<dbReference type="HOGENOM" id="CLU_2641336_0_0_1"/>
<keyword evidence="1" id="KW-0732">Signal</keyword>
<evidence type="ECO:0000313" key="3">
    <source>
        <dbReference type="Proteomes" id="UP000007266"/>
    </source>
</evidence>
<dbReference type="AlphaFoldDB" id="D6WAY4"/>
<gene>
    <name evidence="2" type="primary">GLEAN_01238</name>
    <name evidence="2" type="ORF">TcasGA2_TC001238</name>
</gene>
<evidence type="ECO:0000313" key="2">
    <source>
        <dbReference type="EMBL" id="EEZ98700.1"/>
    </source>
</evidence>
<dbReference type="Proteomes" id="UP000007266">
    <property type="component" value="Linkage group 2"/>
</dbReference>
<protein>
    <recommendedName>
        <fullName evidence="4">Secreted protein</fullName>
    </recommendedName>
</protein>
<dbReference type="EMBL" id="KQ971312">
    <property type="protein sequence ID" value="EEZ98700.1"/>
    <property type="molecule type" value="Genomic_DNA"/>
</dbReference>
<keyword evidence="3" id="KW-1185">Reference proteome</keyword>
<proteinExistence type="predicted"/>
<feature type="chain" id="PRO_5003089152" description="Secreted protein" evidence="1">
    <location>
        <begin position="18"/>
        <end position="77"/>
    </location>
</feature>
<evidence type="ECO:0008006" key="4">
    <source>
        <dbReference type="Google" id="ProtNLM"/>
    </source>
</evidence>
<organism evidence="2 3">
    <name type="scientific">Tribolium castaneum</name>
    <name type="common">Red flour beetle</name>
    <dbReference type="NCBI Taxonomy" id="7070"/>
    <lineage>
        <taxon>Eukaryota</taxon>
        <taxon>Metazoa</taxon>
        <taxon>Ecdysozoa</taxon>
        <taxon>Arthropoda</taxon>
        <taxon>Hexapoda</taxon>
        <taxon>Insecta</taxon>
        <taxon>Pterygota</taxon>
        <taxon>Neoptera</taxon>
        <taxon>Endopterygota</taxon>
        <taxon>Coleoptera</taxon>
        <taxon>Polyphaga</taxon>
        <taxon>Cucujiformia</taxon>
        <taxon>Tenebrionidae</taxon>
        <taxon>Tenebrionidae incertae sedis</taxon>
        <taxon>Tribolium</taxon>
    </lineage>
</organism>
<feature type="signal peptide" evidence="1">
    <location>
        <begin position="1"/>
        <end position="17"/>
    </location>
</feature>
<reference evidence="2 3" key="2">
    <citation type="journal article" date="2010" name="Nucleic Acids Res.">
        <title>BeetleBase in 2010: revisions to provide comprehensive genomic information for Tribolium castaneum.</title>
        <authorList>
            <person name="Kim H.S."/>
            <person name="Murphy T."/>
            <person name="Xia J."/>
            <person name="Caragea D."/>
            <person name="Park Y."/>
            <person name="Beeman R.W."/>
            <person name="Lorenzen M.D."/>
            <person name="Butcher S."/>
            <person name="Manak J.R."/>
            <person name="Brown S.J."/>
        </authorList>
    </citation>
    <scope>GENOME REANNOTATION</scope>
    <source>
        <strain evidence="2 3">Georgia GA2</strain>
    </source>
</reference>
<reference evidence="2 3" key="1">
    <citation type="journal article" date="2008" name="Nature">
        <title>The genome of the model beetle and pest Tribolium castaneum.</title>
        <authorList>
            <consortium name="Tribolium Genome Sequencing Consortium"/>
            <person name="Richards S."/>
            <person name="Gibbs R.A."/>
            <person name="Weinstock G.M."/>
            <person name="Brown S.J."/>
            <person name="Denell R."/>
            <person name="Beeman R.W."/>
            <person name="Gibbs R."/>
            <person name="Beeman R.W."/>
            <person name="Brown S.J."/>
            <person name="Bucher G."/>
            <person name="Friedrich M."/>
            <person name="Grimmelikhuijzen C.J."/>
            <person name="Klingler M."/>
            <person name="Lorenzen M."/>
            <person name="Richards S."/>
            <person name="Roth S."/>
            <person name="Schroder R."/>
            <person name="Tautz D."/>
            <person name="Zdobnov E.M."/>
            <person name="Muzny D."/>
            <person name="Gibbs R.A."/>
            <person name="Weinstock G.M."/>
            <person name="Attaway T."/>
            <person name="Bell S."/>
            <person name="Buhay C.J."/>
            <person name="Chandrabose M.N."/>
            <person name="Chavez D."/>
            <person name="Clerk-Blankenburg K.P."/>
            <person name="Cree A."/>
            <person name="Dao M."/>
            <person name="Davis C."/>
            <person name="Chacko J."/>
            <person name="Dinh H."/>
            <person name="Dugan-Rocha S."/>
            <person name="Fowler G."/>
            <person name="Garner T.T."/>
            <person name="Garnes J."/>
            <person name="Gnirke A."/>
            <person name="Hawes A."/>
            <person name="Hernandez J."/>
            <person name="Hines S."/>
            <person name="Holder M."/>
            <person name="Hume J."/>
            <person name="Jhangiani S.N."/>
            <person name="Joshi V."/>
            <person name="Khan Z.M."/>
            <person name="Jackson L."/>
            <person name="Kovar C."/>
            <person name="Kowis A."/>
            <person name="Lee S."/>
            <person name="Lewis L.R."/>
            <person name="Margolis J."/>
            <person name="Morgan M."/>
            <person name="Nazareth L.V."/>
            <person name="Nguyen N."/>
            <person name="Okwuonu G."/>
            <person name="Parker D."/>
            <person name="Richards S."/>
            <person name="Ruiz S.J."/>
            <person name="Santibanez J."/>
            <person name="Savard J."/>
            <person name="Scherer S.E."/>
            <person name="Schneider B."/>
            <person name="Sodergren E."/>
            <person name="Tautz D."/>
            <person name="Vattahil S."/>
            <person name="Villasana D."/>
            <person name="White C.S."/>
            <person name="Wright R."/>
            <person name="Park Y."/>
            <person name="Beeman R.W."/>
            <person name="Lord J."/>
            <person name="Oppert B."/>
            <person name="Lorenzen M."/>
            <person name="Brown S."/>
            <person name="Wang L."/>
            <person name="Savard J."/>
            <person name="Tautz D."/>
            <person name="Richards S."/>
            <person name="Weinstock G."/>
            <person name="Gibbs R.A."/>
            <person name="Liu Y."/>
            <person name="Worley K."/>
            <person name="Weinstock G."/>
            <person name="Elsik C.G."/>
            <person name="Reese J.T."/>
            <person name="Elhaik E."/>
            <person name="Landan G."/>
            <person name="Graur D."/>
            <person name="Arensburger P."/>
            <person name="Atkinson P."/>
            <person name="Beeman R.W."/>
            <person name="Beidler J."/>
            <person name="Brown S.J."/>
            <person name="Demuth J.P."/>
            <person name="Drury D.W."/>
            <person name="Du Y.Z."/>
            <person name="Fujiwara H."/>
            <person name="Lorenzen M."/>
            <person name="Maselli V."/>
            <person name="Osanai M."/>
            <person name="Park Y."/>
            <person name="Robertson H.M."/>
            <person name="Tu Z."/>
            <person name="Wang J.J."/>
            <person name="Wang S."/>
            <person name="Richards S."/>
            <person name="Song H."/>
            <person name="Zhang L."/>
            <person name="Sodergren E."/>
            <person name="Werner D."/>
            <person name="Stanke M."/>
            <person name="Morgenstern B."/>
            <person name="Solovyev V."/>
            <person name="Kosarev P."/>
            <person name="Brown G."/>
            <person name="Chen H.C."/>
            <person name="Ermolaeva O."/>
            <person name="Hlavina W."/>
            <person name="Kapustin Y."/>
            <person name="Kiryutin B."/>
            <person name="Kitts P."/>
            <person name="Maglott D."/>
            <person name="Pruitt K."/>
            <person name="Sapojnikov V."/>
            <person name="Souvorov A."/>
            <person name="Mackey A.J."/>
            <person name="Waterhouse R.M."/>
            <person name="Wyder S."/>
            <person name="Zdobnov E.M."/>
            <person name="Zdobnov E.M."/>
            <person name="Wyder S."/>
            <person name="Kriventseva E.V."/>
            <person name="Kadowaki T."/>
            <person name="Bork P."/>
            <person name="Aranda M."/>
            <person name="Bao R."/>
            <person name="Beermann A."/>
            <person name="Berns N."/>
            <person name="Bolognesi R."/>
            <person name="Bonneton F."/>
            <person name="Bopp D."/>
            <person name="Brown S.J."/>
            <person name="Bucher G."/>
            <person name="Butts T."/>
            <person name="Chaumot A."/>
            <person name="Denell R.E."/>
            <person name="Ferrier D.E."/>
            <person name="Friedrich M."/>
            <person name="Gordon C.M."/>
            <person name="Jindra M."/>
            <person name="Klingler M."/>
            <person name="Lan Q."/>
            <person name="Lattorff H.M."/>
            <person name="Laudet V."/>
            <person name="von Levetsow C."/>
            <person name="Liu Z."/>
            <person name="Lutz R."/>
            <person name="Lynch J.A."/>
            <person name="da Fonseca R.N."/>
            <person name="Posnien N."/>
            <person name="Reuter R."/>
            <person name="Roth S."/>
            <person name="Savard J."/>
            <person name="Schinko J.B."/>
            <person name="Schmitt C."/>
            <person name="Schoppmeier M."/>
            <person name="Schroder R."/>
            <person name="Shippy T.D."/>
            <person name="Simonnet F."/>
            <person name="Marques-Souza H."/>
            <person name="Tautz D."/>
            <person name="Tomoyasu Y."/>
            <person name="Trauner J."/>
            <person name="Van der Zee M."/>
            <person name="Vervoort M."/>
            <person name="Wittkopp N."/>
            <person name="Wimmer E.A."/>
            <person name="Yang X."/>
            <person name="Jones A.K."/>
            <person name="Sattelle D.B."/>
            <person name="Ebert P.R."/>
            <person name="Nelson D."/>
            <person name="Scott J.G."/>
            <person name="Beeman R.W."/>
            <person name="Muthukrishnan S."/>
            <person name="Kramer K.J."/>
            <person name="Arakane Y."/>
            <person name="Beeman R.W."/>
            <person name="Zhu Q."/>
            <person name="Hogenkamp D."/>
            <person name="Dixit R."/>
            <person name="Oppert B."/>
            <person name="Jiang H."/>
            <person name="Zou Z."/>
            <person name="Marshall J."/>
            <person name="Elpidina E."/>
            <person name="Vinokurov K."/>
            <person name="Oppert C."/>
            <person name="Zou Z."/>
            <person name="Evans J."/>
            <person name="Lu Z."/>
            <person name="Zhao P."/>
            <person name="Sumathipala N."/>
            <person name="Altincicek B."/>
            <person name="Vilcinskas A."/>
            <person name="Williams M."/>
            <person name="Hultmark D."/>
            <person name="Hetru C."/>
            <person name="Jiang H."/>
            <person name="Grimmelikhuijzen C.J."/>
            <person name="Hauser F."/>
            <person name="Cazzamali G."/>
            <person name="Williamson M."/>
            <person name="Park Y."/>
            <person name="Li B."/>
            <person name="Tanaka Y."/>
            <person name="Predel R."/>
            <person name="Neupert S."/>
            <person name="Schachtner J."/>
            <person name="Verleyen P."/>
            <person name="Raible F."/>
            <person name="Bork P."/>
            <person name="Friedrich M."/>
            <person name="Walden K.K."/>
            <person name="Robertson H.M."/>
            <person name="Angeli S."/>
            <person name="Foret S."/>
            <person name="Bucher G."/>
            <person name="Schuetz S."/>
            <person name="Maleszka R."/>
            <person name="Wimmer E.A."/>
            <person name="Beeman R.W."/>
            <person name="Lorenzen M."/>
            <person name="Tomoyasu Y."/>
            <person name="Miller S.C."/>
            <person name="Grossmann D."/>
            <person name="Bucher G."/>
        </authorList>
    </citation>
    <scope>NUCLEOTIDE SEQUENCE [LARGE SCALE GENOMIC DNA]</scope>
    <source>
        <strain evidence="2 3">Georgia GA2</strain>
    </source>
</reference>
<name>D6WAY4_TRICA</name>
<evidence type="ECO:0000256" key="1">
    <source>
        <dbReference type="SAM" id="SignalP"/>
    </source>
</evidence>
<accession>D6WAY4</accession>
<sequence>MLVLWLFVVIAIGRTRANFDHQVEYQCIQHCPLQVSKSPEFHCLPRLGVGGKSQKFEGCCGAAPSKIAYLCEFIADR</sequence>